<proteinExistence type="predicted"/>
<dbReference type="HOGENOM" id="CLU_061825_2_2_11"/>
<dbReference type="eggNOG" id="COG3619">
    <property type="taxonomic scope" value="Bacteria"/>
</dbReference>
<feature type="transmembrane region" description="Helical" evidence="1">
    <location>
        <begin position="210"/>
        <end position="230"/>
    </location>
</feature>
<dbReference type="Proteomes" id="UP000000235">
    <property type="component" value="Chromosome"/>
</dbReference>
<feature type="transmembrane region" description="Helical" evidence="1">
    <location>
        <begin position="21"/>
        <end position="49"/>
    </location>
</feature>
<feature type="transmembrane region" description="Helical" evidence="1">
    <location>
        <begin position="69"/>
        <end position="91"/>
    </location>
</feature>
<dbReference type="AlphaFoldDB" id="A4X1Z2"/>
<feature type="transmembrane region" description="Helical" evidence="1">
    <location>
        <begin position="129"/>
        <end position="149"/>
    </location>
</feature>
<protein>
    <recommendedName>
        <fullName evidence="4">DUF1275 domain-containing protein</fullName>
    </recommendedName>
</protein>
<dbReference type="EMBL" id="CP000667">
    <property type="protein sequence ID" value="ABP52892.1"/>
    <property type="molecule type" value="Genomic_DNA"/>
</dbReference>
<keyword evidence="1" id="KW-0472">Membrane</keyword>
<reference evidence="3" key="1">
    <citation type="journal article" date="2007" name="Proc. Natl. Acad. Sci. U.S.A.">
        <title>Genome sequencing reveals complex secondary metabolome in the marine actinomycete Salinispora tropica.</title>
        <authorList>
            <person name="Udwary D.W."/>
            <person name="Zeigler L."/>
            <person name="Asolkar R.N."/>
            <person name="Singan V."/>
            <person name="Lapidus A."/>
            <person name="Fenical W."/>
            <person name="Jensen P.R."/>
            <person name="Moore B.S."/>
        </authorList>
    </citation>
    <scope>NUCLEOTIDE SEQUENCE [LARGE SCALE GENOMIC DNA]</scope>
    <source>
        <strain evidence="3">ATCC BAA-916 / DSM 44818 / CNB-440</strain>
    </source>
</reference>
<evidence type="ECO:0000256" key="1">
    <source>
        <dbReference type="SAM" id="Phobius"/>
    </source>
</evidence>
<gene>
    <name evidence="2" type="ordered locus">Strop_0407</name>
</gene>
<accession>A4X1Z2</accession>
<dbReference type="KEGG" id="stp:Strop_0407"/>
<dbReference type="PANTHER" id="PTHR37314">
    <property type="entry name" value="SLR0142 PROTEIN"/>
    <property type="match status" value="1"/>
</dbReference>
<dbReference type="PATRIC" id="fig|369723.5.peg.422"/>
<feature type="transmembrane region" description="Helical" evidence="1">
    <location>
        <begin position="103"/>
        <end position="123"/>
    </location>
</feature>
<keyword evidence="1" id="KW-0812">Transmembrane</keyword>
<dbReference type="InterPro" id="IPR010699">
    <property type="entry name" value="DUF1275"/>
</dbReference>
<feature type="transmembrane region" description="Helical" evidence="1">
    <location>
        <begin position="181"/>
        <end position="204"/>
    </location>
</feature>
<dbReference type="Pfam" id="PF06912">
    <property type="entry name" value="DUF1275"/>
    <property type="match status" value="1"/>
</dbReference>
<evidence type="ECO:0008006" key="4">
    <source>
        <dbReference type="Google" id="ProtNLM"/>
    </source>
</evidence>
<evidence type="ECO:0000313" key="2">
    <source>
        <dbReference type="EMBL" id="ABP52892.1"/>
    </source>
</evidence>
<sequence length="252" mass="25741">MRVAGAQDAEFGHQDLSHRAVARLLVVLSASSGCLDVFCVTQLGGFFASVITGNLVQLGHNLVAADSRLLIGGSVAVGGYAVGVAAGTLPLRHAGLGWRFRTHVVTAAQVLILVGVAGGWWATGGRPDYPVSLALLFAAATASGIQSVVTISSGIPHAATTYLTGSLTYIVRGMVFDPHRFAAGAAGANRLLGLLGGAVLGAVVLRVAPLWAPALAAALVAWVLATAIAISRLHRRAHPPLTEGPASRGRNR</sequence>
<keyword evidence="3" id="KW-1185">Reference proteome</keyword>
<organism evidence="2 3">
    <name type="scientific">Salinispora tropica (strain ATCC BAA-916 / DSM 44818 / JCM 13857 / NBRC 105044 / CNB-440)</name>
    <dbReference type="NCBI Taxonomy" id="369723"/>
    <lineage>
        <taxon>Bacteria</taxon>
        <taxon>Bacillati</taxon>
        <taxon>Actinomycetota</taxon>
        <taxon>Actinomycetes</taxon>
        <taxon>Micromonosporales</taxon>
        <taxon>Micromonosporaceae</taxon>
        <taxon>Salinispora</taxon>
    </lineage>
</organism>
<dbReference type="RefSeq" id="WP_011904326.1">
    <property type="nucleotide sequence ID" value="NC_009380.1"/>
</dbReference>
<dbReference type="PANTHER" id="PTHR37314:SF4">
    <property type="entry name" value="UPF0700 TRANSMEMBRANE PROTEIN YOAK"/>
    <property type="match status" value="1"/>
</dbReference>
<dbReference type="PROSITE" id="PS51257">
    <property type="entry name" value="PROKAR_LIPOPROTEIN"/>
    <property type="match status" value="1"/>
</dbReference>
<evidence type="ECO:0000313" key="3">
    <source>
        <dbReference type="Proteomes" id="UP000000235"/>
    </source>
</evidence>
<keyword evidence="1" id="KW-1133">Transmembrane helix</keyword>
<name>A4X1Z2_SALTO</name>